<dbReference type="Pfam" id="PF02541">
    <property type="entry name" value="Ppx-GppA"/>
    <property type="match status" value="1"/>
</dbReference>
<comment type="caution">
    <text evidence="4">The sequence shown here is derived from an EMBL/GenBank/DDBJ whole genome shotgun (WGS) entry which is preliminary data.</text>
</comment>
<dbReference type="GO" id="GO:0006357">
    <property type="term" value="P:regulation of transcription by RNA polymerase II"/>
    <property type="evidence" value="ECO:0007669"/>
    <property type="project" value="TreeGrafter"/>
</dbReference>
<reference evidence="4" key="1">
    <citation type="journal article" date="2019" name="Beilstein J. Org. Chem.">
        <title>Nanangenines: drimane sesquiterpenoids as the dominant metabolite cohort of a novel Australian fungus, Aspergillus nanangensis.</title>
        <authorList>
            <person name="Lacey H.J."/>
            <person name="Gilchrist C.L.M."/>
            <person name="Crombie A."/>
            <person name="Kalaitzis J.A."/>
            <person name="Vuong D."/>
            <person name="Rutledge P.J."/>
            <person name="Turner P."/>
            <person name="Pitt J.I."/>
            <person name="Lacey E."/>
            <person name="Chooi Y.H."/>
            <person name="Piggott A.M."/>
        </authorList>
    </citation>
    <scope>NUCLEOTIDE SEQUENCE</scope>
    <source>
        <strain evidence="4">MST-FP2251</strain>
    </source>
</reference>
<accession>A0AAD4CKC1</accession>
<dbReference type="Pfam" id="PF23566">
    <property type="entry name" value="RTG2_C"/>
    <property type="match status" value="1"/>
</dbReference>
<keyword evidence="1" id="KW-0175">Coiled coil</keyword>
<dbReference type="FunFam" id="3.30.420.40:FF:000191">
    <property type="entry name" value="Retrograde regulation protein 2"/>
    <property type="match status" value="1"/>
</dbReference>
<sequence length="570" mass="63099">MASQPYQFLHGIVDMGRISNGIRFSITDISPPTARLMPTIFQDRAGISLYDAQFSNAHLPRGMRCPIPDDIMDQVVDRLLRFQITCEDFGVPPENIYVLATEATRTAPNSTEFLARIKNRTGWDVQLLRKEDEGRIGALGIASSSSSVAGLAMDLGGGSTQFTWVVEKDGMVTTSERGSFSFPYGAAALMMRLEQARKEGKKAEKALREEITNNFREAYPRLEVPGSLVEATKARGRFDLYLCGGGFRGWGYVLMKQSKIEPYPIPIINGYQAHRDEFHDTVSVLDVVSDVNEKIFGVSKRRASQIPAVAVLVNAIMDALPAITHIQFCQGGVREGFLFDRMPQEIRGQDPLVAATLPYAPSSGDAIRILLGSALPTTSSPIASLYYPESFSHPLLTALANLLFAHSRVPRESRSAAALHSTTTGILASVNSLSHTQRAIIALVLCERWAGNLAPTDESYQRQLVRCLSAQETWWCQYVGRVAAMIGDVYPAGRVSPVHERIQFETGWESIIKKKEPCDLLRLRLRCNHDDAVLRTTPDTLQERATGMEKMGKKKNWPRGYGVRVGMTIC</sequence>
<proteinExistence type="predicted"/>
<reference evidence="4" key="2">
    <citation type="submission" date="2020-02" db="EMBL/GenBank/DDBJ databases">
        <authorList>
            <person name="Gilchrist C.L.M."/>
            <person name="Chooi Y.-H."/>
        </authorList>
    </citation>
    <scope>NUCLEOTIDE SEQUENCE</scope>
    <source>
        <strain evidence="4">MST-FP2251</strain>
    </source>
</reference>
<dbReference type="AlphaFoldDB" id="A0AAD4CKC1"/>
<protein>
    <recommendedName>
        <fullName evidence="6">Retrograde regulation protein 2</fullName>
    </recommendedName>
</protein>
<evidence type="ECO:0000259" key="3">
    <source>
        <dbReference type="Pfam" id="PF23566"/>
    </source>
</evidence>
<dbReference type="InterPro" id="IPR043129">
    <property type="entry name" value="ATPase_NBD"/>
</dbReference>
<dbReference type="InterPro" id="IPR057512">
    <property type="entry name" value="RTG2_C"/>
</dbReference>
<dbReference type="FunFam" id="3.30.420.150:FF:000007">
    <property type="entry name" value="Retrograde regulation protein 2"/>
    <property type="match status" value="1"/>
</dbReference>
<feature type="domain" description="Ppx/GppA phosphatase N-terminal" evidence="2">
    <location>
        <begin position="34"/>
        <end position="344"/>
    </location>
</feature>
<dbReference type="InterPro" id="IPR050273">
    <property type="entry name" value="GppA/Ppx_hydrolase"/>
</dbReference>
<evidence type="ECO:0000256" key="1">
    <source>
        <dbReference type="SAM" id="Coils"/>
    </source>
</evidence>
<organism evidence="4 5">
    <name type="scientific">Aspergillus nanangensis</name>
    <dbReference type="NCBI Taxonomy" id="2582783"/>
    <lineage>
        <taxon>Eukaryota</taxon>
        <taxon>Fungi</taxon>
        <taxon>Dikarya</taxon>
        <taxon>Ascomycota</taxon>
        <taxon>Pezizomycotina</taxon>
        <taxon>Eurotiomycetes</taxon>
        <taxon>Eurotiomycetidae</taxon>
        <taxon>Eurotiales</taxon>
        <taxon>Aspergillaceae</taxon>
        <taxon>Aspergillus</taxon>
        <taxon>Aspergillus subgen. Circumdati</taxon>
    </lineage>
</organism>
<evidence type="ECO:0000313" key="4">
    <source>
        <dbReference type="EMBL" id="KAF9888031.1"/>
    </source>
</evidence>
<feature type="domain" description="RTG2 C-terminal" evidence="3">
    <location>
        <begin position="350"/>
        <end position="567"/>
    </location>
</feature>
<dbReference type="SUPFAM" id="SSF53067">
    <property type="entry name" value="Actin-like ATPase domain"/>
    <property type="match status" value="2"/>
</dbReference>
<dbReference type="Proteomes" id="UP001194746">
    <property type="component" value="Unassembled WGS sequence"/>
</dbReference>
<dbReference type="Gene3D" id="3.30.420.150">
    <property type="entry name" value="Exopolyphosphatase. Domain 2"/>
    <property type="match status" value="1"/>
</dbReference>
<dbReference type="Gene3D" id="3.30.420.40">
    <property type="match status" value="1"/>
</dbReference>
<dbReference type="EMBL" id="VCAU01000052">
    <property type="protein sequence ID" value="KAF9888031.1"/>
    <property type="molecule type" value="Genomic_DNA"/>
</dbReference>
<dbReference type="InterPro" id="IPR003695">
    <property type="entry name" value="Ppx_GppA_N"/>
</dbReference>
<gene>
    <name evidence="4" type="ORF">FE257_009295</name>
</gene>
<dbReference type="Gene3D" id="1.10.3210.10">
    <property type="entry name" value="Hypothetical protein af1432"/>
    <property type="match status" value="1"/>
</dbReference>
<name>A0AAD4CKC1_ASPNN</name>
<feature type="coiled-coil region" evidence="1">
    <location>
        <begin position="186"/>
        <end position="213"/>
    </location>
</feature>
<keyword evidence="5" id="KW-1185">Reference proteome</keyword>
<dbReference type="PANTHER" id="PTHR30005:SF0">
    <property type="entry name" value="RETROGRADE REGULATION PROTEIN 2"/>
    <property type="match status" value="1"/>
</dbReference>
<evidence type="ECO:0000313" key="5">
    <source>
        <dbReference type="Proteomes" id="UP001194746"/>
    </source>
</evidence>
<evidence type="ECO:0008006" key="6">
    <source>
        <dbReference type="Google" id="ProtNLM"/>
    </source>
</evidence>
<dbReference type="PANTHER" id="PTHR30005">
    <property type="entry name" value="EXOPOLYPHOSPHATASE"/>
    <property type="match status" value="1"/>
</dbReference>
<evidence type="ECO:0000259" key="2">
    <source>
        <dbReference type="Pfam" id="PF02541"/>
    </source>
</evidence>